<dbReference type="RefSeq" id="WP_270074222.1">
    <property type="nucleotide sequence ID" value="NZ_JAJAQC010000045.1"/>
</dbReference>
<feature type="domain" description="DUF6879" evidence="1">
    <location>
        <begin position="17"/>
        <end position="186"/>
    </location>
</feature>
<dbReference type="Proteomes" id="UP001140076">
    <property type="component" value="Unassembled WGS sequence"/>
</dbReference>
<name>A0A9X3SJ44_9ACTN</name>
<reference evidence="2" key="1">
    <citation type="submission" date="2021-10" db="EMBL/GenBank/DDBJ databases">
        <title>Streptomonospora sp. nov., isolated from mangrove soil.</title>
        <authorList>
            <person name="Chen X."/>
            <person name="Ge X."/>
            <person name="Liu W."/>
        </authorList>
    </citation>
    <scope>NUCLEOTIDE SEQUENCE</scope>
    <source>
        <strain evidence="2">S1-112</strain>
    </source>
</reference>
<sequence>MAFARGRHLGLEAYLADFEKRLSRLESGDIWKLERRQHFQQPESESWSAFAAGEWDDALRTLDDAGPSVRNELVALADSGIRVHRLRIAEQPLTPYLQWEFHSLRIRHRHGEDIRVGGGELVAPFEREHQLPEILVIGDSVMYKIRYTDSGVLCGAELYADAELIAACRDEVVRMHSAAVPLPEYFDRHVAALPPPHGE</sequence>
<evidence type="ECO:0000259" key="1">
    <source>
        <dbReference type="Pfam" id="PF21806"/>
    </source>
</evidence>
<comment type="caution">
    <text evidence="2">The sequence shown here is derived from an EMBL/GenBank/DDBJ whole genome shotgun (WGS) entry which is preliminary data.</text>
</comment>
<dbReference type="InterPro" id="IPR049244">
    <property type="entry name" value="DUF6879"/>
</dbReference>
<organism evidence="2 3">
    <name type="scientific">Streptomonospora mangrovi</name>
    <dbReference type="NCBI Taxonomy" id="2883123"/>
    <lineage>
        <taxon>Bacteria</taxon>
        <taxon>Bacillati</taxon>
        <taxon>Actinomycetota</taxon>
        <taxon>Actinomycetes</taxon>
        <taxon>Streptosporangiales</taxon>
        <taxon>Nocardiopsidaceae</taxon>
        <taxon>Streptomonospora</taxon>
    </lineage>
</organism>
<accession>A0A9X3SJ44</accession>
<keyword evidence="3" id="KW-1185">Reference proteome</keyword>
<evidence type="ECO:0000313" key="3">
    <source>
        <dbReference type="Proteomes" id="UP001140076"/>
    </source>
</evidence>
<protein>
    <recommendedName>
        <fullName evidence="1">DUF6879 domain-containing protein</fullName>
    </recommendedName>
</protein>
<dbReference type="Pfam" id="PF21806">
    <property type="entry name" value="DUF6879"/>
    <property type="match status" value="1"/>
</dbReference>
<dbReference type="AlphaFoldDB" id="A0A9X3SJ44"/>
<evidence type="ECO:0000313" key="2">
    <source>
        <dbReference type="EMBL" id="MDA0566969.1"/>
    </source>
</evidence>
<gene>
    <name evidence="2" type="ORF">LG943_22010</name>
</gene>
<dbReference type="EMBL" id="JAJAQC010000045">
    <property type="protein sequence ID" value="MDA0566969.1"/>
    <property type="molecule type" value="Genomic_DNA"/>
</dbReference>
<proteinExistence type="predicted"/>